<evidence type="ECO:0000313" key="5">
    <source>
        <dbReference type="Proteomes" id="UP000009315"/>
    </source>
</evidence>
<protein>
    <submittedName>
        <fullName evidence="4">Phosphoribosyltransferase</fullName>
    </submittedName>
</protein>
<dbReference type="SUPFAM" id="SSF53271">
    <property type="entry name" value="PRTase-like"/>
    <property type="match status" value="1"/>
</dbReference>
<dbReference type="Gene3D" id="3.40.50.2020">
    <property type="match status" value="1"/>
</dbReference>
<organism evidence="4 5">
    <name type="scientific">Desulforamulus hydrothermalis Lam5 = DSM 18033</name>
    <dbReference type="NCBI Taxonomy" id="1121428"/>
    <lineage>
        <taxon>Bacteria</taxon>
        <taxon>Bacillati</taxon>
        <taxon>Bacillota</taxon>
        <taxon>Clostridia</taxon>
        <taxon>Eubacteriales</taxon>
        <taxon>Peptococcaceae</taxon>
        <taxon>Desulforamulus</taxon>
    </lineage>
</organism>
<dbReference type="InterPro" id="IPR051910">
    <property type="entry name" value="ComF/GntX_DNA_util-trans"/>
</dbReference>
<gene>
    <name evidence="4" type="ORF">DESHY_110543</name>
</gene>
<dbReference type="PANTHER" id="PTHR47505">
    <property type="entry name" value="DNA UTILIZATION PROTEIN YHGH"/>
    <property type="match status" value="1"/>
</dbReference>
<keyword evidence="4" id="KW-0808">Transferase</keyword>
<feature type="domain" description="Double zinc ribbon" evidence="3">
    <location>
        <begin position="8"/>
        <end position="68"/>
    </location>
</feature>
<accession>K8DXX2</accession>
<dbReference type="EMBL" id="CAOS01000003">
    <property type="protein sequence ID" value="CCO07597.1"/>
    <property type="molecule type" value="Genomic_DNA"/>
</dbReference>
<feature type="domain" description="Phosphoribosyltransferase" evidence="2">
    <location>
        <begin position="145"/>
        <end position="237"/>
    </location>
</feature>
<evidence type="ECO:0000259" key="3">
    <source>
        <dbReference type="Pfam" id="PF18912"/>
    </source>
</evidence>
<dbReference type="AlphaFoldDB" id="K8DXX2"/>
<dbReference type="Pfam" id="PF18912">
    <property type="entry name" value="DZR_2"/>
    <property type="match status" value="1"/>
</dbReference>
<dbReference type="CDD" id="cd06223">
    <property type="entry name" value="PRTases_typeI"/>
    <property type="match status" value="1"/>
</dbReference>
<dbReference type="Pfam" id="PF00156">
    <property type="entry name" value="Pribosyltran"/>
    <property type="match status" value="1"/>
</dbReference>
<comment type="caution">
    <text evidence="4">The sequence shown here is derived from an EMBL/GenBank/DDBJ whole genome shotgun (WGS) entry which is preliminary data.</text>
</comment>
<evidence type="ECO:0000256" key="1">
    <source>
        <dbReference type="ARBA" id="ARBA00008007"/>
    </source>
</evidence>
<evidence type="ECO:0000259" key="2">
    <source>
        <dbReference type="Pfam" id="PF00156"/>
    </source>
</evidence>
<proteinExistence type="inferred from homology"/>
<dbReference type="OrthoDB" id="9779910at2"/>
<comment type="similarity">
    <text evidence="1">Belongs to the ComF/GntX family.</text>
</comment>
<name>K8DXX2_9FIRM</name>
<dbReference type="GO" id="GO:0016757">
    <property type="term" value="F:glycosyltransferase activity"/>
    <property type="evidence" value="ECO:0007669"/>
    <property type="project" value="UniProtKB-KW"/>
</dbReference>
<dbReference type="Proteomes" id="UP000009315">
    <property type="component" value="Unassembled WGS sequence"/>
</dbReference>
<keyword evidence="5" id="KW-1185">Reference proteome</keyword>
<dbReference type="RefSeq" id="WP_008410529.1">
    <property type="nucleotide sequence ID" value="NZ_CAOS01000003.1"/>
</dbReference>
<evidence type="ECO:0000313" key="4">
    <source>
        <dbReference type="EMBL" id="CCO07597.1"/>
    </source>
</evidence>
<dbReference type="PANTHER" id="PTHR47505:SF1">
    <property type="entry name" value="DNA UTILIZATION PROTEIN YHGH"/>
    <property type="match status" value="1"/>
</dbReference>
<sequence length="247" mass="26651">MHPLWEALLNLLFPRRPGCPLCGRAGPADLCPACRQLLADWAAKPKCRVCGRPLALPEQQAVLCGRCRRRLPPFELARAAGPYEGGLRQAIHLLKYRGRKSLAPLLGQIMAASLPAHSPLRDAQLVLPVPMARGRLRERGFNQAELLAASTARCLNLPLANRLLVKSFDTPPQTGLNRQQRQQNLQGAFQVTAPAQIAGRRILLVDDVFTTGATAAAVAGLLKQHGAAGVYVLTAANTEQDRAGSKC</sequence>
<keyword evidence="4" id="KW-0328">Glycosyltransferase</keyword>
<dbReference type="InterPro" id="IPR000836">
    <property type="entry name" value="PRTase_dom"/>
</dbReference>
<dbReference type="InterPro" id="IPR029057">
    <property type="entry name" value="PRTase-like"/>
</dbReference>
<dbReference type="STRING" id="1121428.DESHY_110543"/>
<dbReference type="eggNOG" id="COG1040">
    <property type="taxonomic scope" value="Bacteria"/>
</dbReference>
<dbReference type="InterPro" id="IPR044005">
    <property type="entry name" value="DZR_2"/>
</dbReference>
<reference evidence="4 5" key="1">
    <citation type="journal article" date="2013" name="Genome Announc.">
        <title>Genome Sequence of the Sulfate-Reducing Bacterium Desulfotomaculum hydrothermale Lam5(T).</title>
        <authorList>
            <person name="Amin O."/>
            <person name="Fardeau M.L."/>
            <person name="Valette O."/>
            <person name="Hirschler-Rea A."/>
            <person name="Barbe V."/>
            <person name="Medigue C."/>
            <person name="Vacherie B."/>
            <person name="Ollivier B."/>
            <person name="Bertin P.N."/>
            <person name="Dolla A."/>
        </authorList>
    </citation>
    <scope>NUCLEOTIDE SEQUENCE [LARGE SCALE GENOMIC DNA]</scope>
    <source>
        <strain evidence="5">Lam5 / DSM 18033</strain>
    </source>
</reference>